<evidence type="ECO:0000256" key="2">
    <source>
        <dbReference type="ARBA" id="ARBA00022643"/>
    </source>
</evidence>
<dbReference type="GO" id="GO:0046306">
    <property type="term" value="P:alkanesulfonate catabolic process"/>
    <property type="evidence" value="ECO:0007669"/>
    <property type="project" value="TreeGrafter"/>
</dbReference>
<gene>
    <name evidence="6" type="ORF">MAIC_26860</name>
</gene>
<dbReference type="Proteomes" id="UP000467327">
    <property type="component" value="Chromosome"/>
</dbReference>
<dbReference type="RefSeq" id="WP_115319998.1">
    <property type="nucleotide sequence ID" value="NZ_AP022561.1"/>
</dbReference>
<keyword evidence="3" id="KW-0560">Oxidoreductase</keyword>
<evidence type="ECO:0000256" key="3">
    <source>
        <dbReference type="ARBA" id="ARBA00023002"/>
    </source>
</evidence>
<dbReference type="InterPro" id="IPR011251">
    <property type="entry name" value="Luciferase-like_dom"/>
</dbReference>
<dbReference type="KEGG" id="maic:MAIC_26860"/>
<dbReference type="PANTHER" id="PTHR42847:SF4">
    <property type="entry name" value="ALKANESULFONATE MONOOXYGENASE-RELATED"/>
    <property type="match status" value="1"/>
</dbReference>
<dbReference type="InterPro" id="IPR019921">
    <property type="entry name" value="Lucif-like_OxRdtase_Rv2161c"/>
</dbReference>
<evidence type="ECO:0000313" key="6">
    <source>
        <dbReference type="EMBL" id="BBX07883.1"/>
    </source>
</evidence>
<protein>
    <submittedName>
        <fullName evidence="6">LLM class F420-dependent oxidoreductase</fullName>
    </submittedName>
</protein>
<name>A0AAD1HP30_9MYCO</name>
<accession>A0AAD1HP30</accession>
<dbReference type="Gene3D" id="3.20.20.30">
    <property type="entry name" value="Luciferase-like domain"/>
    <property type="match status" value="1"/>
</dbReference>
<keyword evidence="7" id="KW-1185">Reference proteome</keyword>
<dbReference type="NCBIfam" id="TIGR03619">
    <property type="entry name" value="F420_Rv2161c"/>
    <property type="match status" value="1"/>
</dbReference>
<keyword evidence="1" id="KW-0285">Flavoprotein</keyword>
<sequence>MRLGLSTPVVAQVPGSAAEWESRADISDLALIARAADDLGFDYLTCSEHVAIPAADAASRGAMYWDPLATLGYLAALTARIRLATSVLVLGYHHPLAIAKRYGTLDQVSGGRLVLGVGIGSLTEEFALLGATWEQRAERADDALRALRASLSTATPRHHGPYYEFKDLRLLPHAQQDRVPIWVGGRSRASLHRAVTLADGWMPFGLTVKEIRNLVAEVDLPAHFDMVLSAHLDPQRDPAATAAQLEMLRDAGATAVTCTVRADSSQHYCDQLAVLHDLKGR</sequence>
<reference evidence="6 7" key="1">
    <citation type="journal article" date="2019" name="Emerg. Microbes Infect.">
        <title>Comprehensive subspecies identification of 175 nontuberculous mycobacteria species based on 7547 genomic profiles.</title>
        <authorList>
            <person name="Matsumoto Y."/>
            <person name="Kinjo T."/>
            <person name="Motooka D."/>
            <person name="Nabeya D."/>
            <person name="Jung N."/>
            <person name="Uechi K."/>
            <person name="Horii T."/>
            <person name="Iida T."/>
            <person name="Fujita J."/>
            <person name="Nakamura S."/>
        </authorList>
    </citation>
    <scope>NUCLEOTIDE SEQUENCE [LARGE SCALE GENOMIC DNA]</scope>
    <source>
        <strain evidence="6 7">JCM 6376</strain>
    </source>
</reference>
<dbReference type="Pfam" id="PF00296">
    <property type="entry name" value="Bac_luciferase"/>
    <property type="match status" value="1"/>
</dbReference>
<evidence type="ECO:0000259" key="5">
    <source>
        <dbReference type="Pfam" id="PF00296"/>
    </source>
</evidence>
<evidence type="ECO:0000256" key="4">
    <source>
        <dbReference type="ARBA" id="ARBA00023033"/>
    </source>
</evidence>
<dbReference type="GO" id="GO:0008726">
    <property type="term" value="F:alkanesulfonate monooxygenase activity"/>
    <property type="evidence" value="ECO:0007669"/>
    <property type="project" value="TreeGrafter"/>
</dbReference>
<dbReference type="InterPro" id="IPR050172">
    <property type="entry name" value="SsuD_RutA_monooxygenase"/>
</dbReference>
<feature type="domain" description="Luciferase-like" evidence="5">
    <location>
        <begin position="1"/>
        <end position="251"/>
    </location>
</feature>
<evidence type="ECO:0000313" key="7">
    <source>
        <dbReference type="Proteomes" id="UP000467327"/>
    </source>
</evidence>
<keyword evidence="4" id="KW-0503">Monooxygenase</keyword>
<dbReference type="SUPFAM" id="SSF51679">
    <property type="entry name" value="Bacterial luciferase-like"/>
    <property type="match status" value="1"/>
</dbReference>
<dbReference type="PANTHER" id="PTHR42847">
    <property type="entry name" value="ALKANESULFONATE MONOOXYGENASE"/>
    <property type="match status" value="1"/>
</dbReference>
<proteinExistence type="predicted"/>
<dbReference type="InterPro" id="IPR036661">
    <property type="entry name" value="Luciferase-like_sf"/>
</dbReference>
<dbReference type="AlphaFoldDB" id="A0AAD1HP30"/>
<evidence type="ECO:0000256" key="1">
    <source>
        <dbReference type="ARBA" id="ARBA00022630"/>
    </source>
</evidence>
<keyword evidence="2" id="KW-0288">FMN</keyword>
<organism evidence="6 7">
    <name type="scientific">Mycolicibacterium aichiense</name>
    <dbReference type="NCBI Taxonomy" id="1799"/>
    <lineage>
        <taxon>Bacteria</taxon>
        <taxon>Bacillati</taxon>
        <taxon>Actinomycetota</taxon>
        <taxon>Actinomycetes</taxon>
        <taxon>Mycobacteriales</taxon>
        <taxon>Mycobacteriaceae</taxon>
        <taxon>Mycolicibacterium</taxon>
    </lineage>
</organism>
<dbReference type="EMBL" id="AP022561">
    <property type="protein sequence ID" value="BBX07883.1"/>
    <property type="molecule type" value="Genomic_DNA"/>
</dbReference>